<dbReference type="AlphaFoldDB" id="A0A1Y1WS89"/>
<feature type="transmembrane region" description="Helical" evidence="1">
    <location>
        <begin position="104"/>
        <end position="124"/>
    </location>
</feature>
<sequence length="184" mass="20308">MDINLIYSILGAFGGLLMCFTDLLLDLKGVPLAGLGFDSLGNQVMEMNSILGFIFKFIGHFGSVGGFFVHTTLCYAPCIYKSVEDKKEAEKALEGLLNAAQIPFLIFAFILNIGTSAVVTYALIKNYIHLSKFFILLTPFCTLFFGIILRKIKHDWFYDLPGIIMPSFATGCIGLMGILNILLN</sequence>
<keyword evidence="1" id="KW-0472">Membrane</keyword>
<dbReference type="OrthoDB" id="10430660at2759"/>
<evidence type="ECO:0000313" key="3">
    <source>
        <dbReference type="Proteomes" id="UP000193944"/>
    </source>
</evidence>
<dbReference type="EMBL" id="MCFG01000300">
    <property type="protein sequence ID" value="ORX76399.1"/>
    <property type="molecule type" value="Genomic_DNA"/>
</dbReference>
<feature type="transmembrane region" description="Helical" evidence="1">
    <location>
        <begin position="156"/>
        <end position="183"/>
    </location>
</feature>
<dbReference type="Pfam" id="PF20599">
    <property type="entry name" value="DUF6796"/>
    <property type="match status" value="1"/>
</dbReference>
<feature type="transmembrane region" description="Helical" evidence="1">
    <location>
        <begin position="130"/>
        <end position="149"/>
    </location>
</feature>
<reference evidence="2 3" key="2">
    <citation type="submission" date="2016-08" db="EMBL/GenBank/DDBJ databases">
        <title>Pervasive Adenine N6-methylation of Active Genes in Fungi.</title>
        <authorList>
            <consortium name="DOE Joint Genome Institute"/>
            <person name="Mondo S.J."/>
            <person name="Dannebaum R.O."/>
            <person name="Kuo R.C."/>
            <person name="Labutti K."/>
            <person name="Haridas S."/>
            <person name="Kuo A."/>
            <person name="Salamov A."/>
            <person name="Ahrendt S.R."/>
            <person name="Lipzen A."/>
            <person name="Sullivan W."/>
            <person name="Andreopoulos W.B."/>
            <person name="Clum A."/>
            <person name="Lindquist E."/>
            <person name="Daum C."/>
            <person name="Ramamoorthy G.K."/>
            <person name="Gryganskyi A."/>
            <person name="Culley D."/>
            <person name="Magnuson J.K."/>
            <person name="James T.Y."/>
            <person name="O'Malley M.A."/>
            <person name="Stajich J.E."/>
            <person name="Spatafora J.W."/>
            <person name="Visel A."/>
            <person name="Grigoriev I.V."/>
        </authorList>
    </citation>
    <scope>NUCLEOTIDE SEQUENCE [LARGE SCALE GENOMIC DNA]</scope>
    <source>
        <strain evidence="2 3">S4</strain>
    </source>
</reference>
<organism evidence="2 3">
    <name type="scientific">Anaeromyces robustus</name>
    <dbReference type="NCBI Taxonomy" id="1754192"/>
    <lineage>
        <taxon>Eukaryota</taxon>
        <taxon>Fungi</taxon>
        <taxon>Fungi incertae sedis</taxon>
        <taxon>Chytridiomycota</taxon>
        <taxon>Chytridiomycota incertae sedis</taxon>
        <taxon>Neocallimastigomycetes</taxon>
        <taxon>Neocallimastigales</taxon>
        <taxon>Neocallimastigaceae</taxon>
        <taxon>Anaeromyces</taxon>
    </lineage>
</organism>
<keyword evidence="3" id="KW-1185">Reference proteome</keyword>
<proteinExistence type="predicted"/>
<dbReference type="Proteomes" id="UP000193944">
    <property type="component" value="Unassembled WGS sequence"/>
</dbReference>
<accession>A0A1Y1WS89</accession>
<dbReference type="InterPro" id="IPR046475">
    <property type="entry name" value="DUF6796"/>
</dbReference>
<evidence type="ECO:0000313" key="2">
    <source>
        <dbReference type="EMBL" id="ORX76399.1"/>
    </source>
</evidence>
<gene>
    <name evidence="2" type="ORF">BCR32DRAFT_248758</name>
</gene>
<name>A0A1Y1WS89_9FUNG</name>
<comment type="caution">
    <text evidence="2">The sequence shown here is derived from an EMBL/GenBank/DDBJ whole genome shotgun (WGS) entry which is preliminary data.</text>
</comment>
<keyword evidence="1" id="KW-0812">Transmembrane</keyword>
<evidence type="ECO:0000256" key="1">
    <source>
        <dbReference type="SAM" id="Phobius"/>
    </source>
</evidence>
<keyword evidence="1" id="KW-1133">Transmembrane helix</keyword>
<reference evidence="2 3" key="1">
    <citation type="submission" date="2016-08" db="EMBL/GenBank/DDBJ databases">
        <title>A Parts List for Fungal Cellulosomes Revealed by Comparative Genomics.</title>
        <authorList>
            <consortium name="DOE Joint Genome Institute"/>
            <person name="Haitjema C.H."/>
            <person name="Gilmore S.P."/>
            <person name="Henske J.K."/>
            <person name="Solomon K.V."/>
            <person name="De Groot R."/>
            <person name="Kuo A."/>
            <person name="Mondo S.J."/>
            <person name="Salamov A.A."/>
            <person name="Labutti K."/>
            <person name="Zhao Z."/>
            <person name="Chiniquy J."/>
            <person name="Barry K."/>
            <person name="Brewer H.M."/>
            <person name="Purvine S.O."/>
            <person name="Wright A.T."/>
            <person name="Boxma B."/>
            <person name="Van Alen T."/>
            <person name="Hackstein J.H."/>
            <person name="Baker S.E."/>
            <person name="Grigoriev I.V."/>
            <person name="O'Malley M.A."/>
        </authorList>
    </citation>
    <scope>NUCLEOTIDE SEQUENCE [LARGE SCALE GENOMIC DNA]</scope>
    <source>
        <strain evidence="2 3">S4</strain>
    </source>
</reference>
<protein>
    <submittedName>
        <fullName evidence="2">Uncharacterized protein</fullName>
    </submittedName>
</protein>
<feature type="transmembrane region" description="Helical" evidence="1">
    <location>
        <begin position="6"/>
        <end position="25"/>
    </location>
</feature>